<dbReference type="GeneID" id="81475605"/>
<evidence type="ECO:0000313" key="2">
    <source>
        <dbReference type="EMBL" id="MBF0871744.1"/>
    </source>
</evidence>
<protein>
    <recommendedName>
        <fullName evidence="5">Phage tail protein</fullName>
    </recommendedName>
</protein>
<dbReference type="AlphaFoldDB" id="A0A9Q2IP15"/>
<proteinExistence type="predicted"/>
<accession>A0A9Q2IP15</accession>
<reference evidence="2" key="3">
    <citation type="submission" date="2020-04" db="EMBL/GenBank/DDBJ databases">
        <authorList>
            <person name="Sombolestani A."/>
        </authorList>
    </citation>
    <scope>NUCLEOTIDE SEQUENCE</scope>
    <source>
        <strain evidence="2">R71697</strain>
    </source>
</reference>
<evidence type="ECO:0008006" key="5">
    <source>
        <dbReference type="Google" id="ProtNLM"/>
    </source>
</evidence>
<sequence length="305" mass="31096">MGLTLSAIENAIGSVGRLGATAPVMLGDLVLTGIEVPDRLQVGGRQMMVVHRLPGGGRVVDTLGNDPGRLELAGKFLGPNAQTRAQTIEKMRLRGVPVVFSVAGMALQVWIVRFVYSYEAKGALCSYELTLERPAESVVSPDMGKTLSNVLGTDVASGLTQISSVISDVSDGLFVESGQVGSIVGQIMPLGALLGVGGPLAKVGEALTTTSTLSQSVTNLAGTSTALESLSQQLSVSGQGLMSALEVSGQNIENIQIGNAASLSAVVGNAAIQSTGADVGGLVNRSNAYVGQTQGLTSQIPPVHS</sequence>
<evidence type="ECO:0000313" key="4">
    <source>
        <dbReference type="Proteomes" id="UP001156613"/>
    </source>
</evidence>
<evidence type="ECO:0000313" key="3">
    <source>
        <dbReference type="Proteomes" id="UP000661006"/>
    </source>
</evidence>
<reference evidence="1" key="1">
    <citation type="journal article" date="2014" name="Int. J. Syst. Evol. Microbiol.">
        <title>Complete genome of a new Firmicutes species belonging to the dominant human colonic microbiota ('Ruminococcus bicirculans') reveals two chromosomes and a selective capacity to utilize plant glucans.</title>
        <authorList>
            <consortium name="NISC Comparative Sequencing Program"/>
            <person name="Wegmann U."/>
            <person name="Louis P."/>
            <person name="Goesmann A."/>
            <person name="Henrissat B."/>
            <person name="Duncan S.H."/>
            <person name="Flint H.J."/>
        </authorList>
    </citation>
    <scope>NUCLEOTIDE SEQUENCE</scope>
    <source>
        <strain evidence="1">NBRC 3271</strain>
    </source>
</reference>
<reference evidence="2" key="4">
    <citation type="submission" date="2020-11" db="EMBL/GenBank/DDBJ databases">
        <title>Description of novel Gluconobacter species.</title>
        <authorList>
            <person name="Cleenwerck I."/>
            <person name="Cnockaert M."/>
            <person name="Borremans W."/>
            <person name="Wieme A.D."/>
            <person name="De Vuyst L."/>
            <person name="Vandamme P."/>
        </authorList>
    </citation>
    <scope>NUCLEOTIDE SEQUENCE</scope>
    <source>
        <strain evidence="2">R71697</strain>
    </source>
</reference>
<dbReference type="EMBL" id="BSNT01000073">
    <property type="protein sequence ID" value="GLQ60792.1"/>
    <property type="molecule type" value="Genomic_DNA"/>
</dbReference>
<comment type="caution">
    <text evidence="2">The sequence shown here is derived from an EMBL/GenBank/DDBJ whole genome shotgun (WGS) entry which is preliminary data.</text>
</comment>
<name>A0A9Q2IP15_GLUJA</name>
<reference evidence="1" key="5">
    <citation type="submission" date="2023-01" db="EMBL/GenBank/DDBJ databases">
        <title>Draft genome sequence of Gluconobacter japonicus strain NBRC 3271.</title>
        <authorList>
            <person name="Sun Q."/>
            <person name="Mori K."/>
        </authorList>
    </citation>
    <scope>NUCLEOTIDE SEQUENCE</scope>
    <source>
        <strain evidence="1">NBRC 3271</strain>
    </source>
</reference>
<dbReference type="Proteomes" id="UP001156613">
    <property type="component" value="Unassembled WGS sequence"/>
</dbReference>
<gene>
    <name evidence="1" type="ORF">GCM10010937_25950</name>
    <name evidence="2" type="ORF">HKD32_12930</name>
</gene>
<organism evidence="2 3">
    <name type="scientific">Gluconobacter japonicus</name>
    <dbReference type="NCBI Taxonomy" id="376620"/>
    <lineage>
        <taxon>Bacteria</taxon>
        <taxon>Pseudomonadati</taxon>
        <taxon>Pseudomonadota</taxon>
        <taxon>Alphaproteobacteria</taxon>
        <taxon>Acetobacterales</taxon>
        <taxon>Acetobacteraceae</taxon>
        <taxon>Gluconobacter</taxon>
    </lineage>
</organism>
<keyword evidence="4" id="KW-1185">Reference proteome</keyword>
<reference evidence="4" key="2">
    <citation type="journal article" date="2019" name="Int. J. Syst. Evol. Microbiol.">
        <title>The Global Catalogue of Microorganisms (GCM) 10K type strain sequencing project: providing services to taxonomists for standard genome sequencing and annotation.</title>
        <authorList>
            <consortium name="The Broad Institute Genomics Platform"/>
            <consortium name="The Broad Institute Genome Sequencing Center for Infectious Disease"/>
            <person name="Wu L."/>
            <person name="Ma J."/>
        </authorList>
    </citation>
    <scope>NUCLEOTIDE SEQUENCE [LARGE SCALE GENOMIC DNA]</scope>
    <source>
        <strain evidence="4">NBRC 3271</strain>
    </source>
</reference>
<dbReference type="RefSeq" id="WP_062502898.1">
    <property type="nucleotide sequence ID" value="NZ_BEWO01000008.1"/>
</dbReference>
<dbReference type="EMBL" id="JABCQN010000007">
    <property type="protein sequence ID" value="MBF0871744.1"/>
    <property type="molecule type" value="Genomic_DNA"/>
</dbReference>
<dbReference type="Proteomes" id="UP000661006">
    <property type="component" value="Unassembled WGS sequence"/>
</dbReference>
<evidence type="ECO:0000313" key="1">
    <source>
        <dbReference type="EMBL" id="GLQ60792.1"/>
    </source>
</evidence>